<dbReference type="EMBL" id="JACJID010000001">
    <property type="protein sequence ID" value="MBA8923860.1"/>
    <property type="molecule type" value="Genomic_DNA"/>
</dbReference>
<dbReference type="InterPro" id="IPR037175">
    <property type="entry name" value="KFase_sf"/>
</dbReference>
<evidence type="ECO:0000313" key="2">
    <source>
        <dbReference type="Proteomes" id="UP000517916"/>
    </source>
</evidence>
<dbReference type="Pfam" id="PF04199">
    <property type="entry name" value="Cyclase"/>
    <property type="match status" value="1"/>
</dbReference>
<evidence type="ECO:0000313" key="1">
    <source>
        <dbReference type="EMBL" id="MBA8923860.1"/>
    </source>
</evidence>
<keyword evidence="2" id="KW-1185">Reference proteome</keyword>
<dbReference type="Gene3D" id="3.50.30.50">
    <property type="entry name" value="Putative cyclase"/>
    <property type="match status" value="1"/>
</dbReference>
<comment type="caution">
    <text evidence="1">The sequence shown here is derived from an EMBL/GenBank/DDBJ whole genome shotgun (WGS) entry which is preliminary data.</text>
</comment>
<accession>A0ABR6BAF8</accession>
<proteinExistence type="predicted"/>
<gene>
    <name evidence="1" type="ORF">BC739_001057</name>
</gene>
<name>A0ABR6BAF8_9PSEU</name>
<dbReference type="SUPFAM" id="SSF102198">
    <property type="entry name" value="Putative cyclase"/>
    <property type="match status" value="1"/>
</dbReference>
<dbReference type="RefSeq" id="WP_182836428.1">
    <property type="nucleotide sequence ID" value="NZ_BAAABQ010000065.1"/>
</dbReference>
<reference evidence="1 2" key="1">
    <citation type="submission" date="2020-08" db="EMBL/GenBank/DDBJ databases">
        <title>Genomic Encyclopedia of Archaeal and Bacterial Type Strains, Phase II (KMG-II): from individual species to whole genera.</title>
        <authorList>
            <person name="Goeker M."/>
        </authorList>
    </citation>
    <scope>NUCLEOTIDE SEQUENCE [LARGE SCALE GENOMIC DNA]</scope>
    <source>
        <strain evidence="1 2">DSM 43850</strain>
    </source>
</reference>
<dbReference type="PANTHER" id="PTHR31118:SF12">
    <property type="entry name" value="CYCLASE-LIKE PROTEIN 2"/>
    <property type="match status" value="1"/>
</dbReference>
<dbReference type="InterPro" id="IPR007325">
    <property type="entry name" value="KFase/CYL"/>
</dbReference>
<sequence>MRIIDLSTPVDANKWEPNPIIHEVMSAAEGARHMADGMKANHGIDFDPANLPGGELLSLDTITLTTHTGTHVDAPSHYGSSAKYGRMRHIDELPLEWFIGAGVVLDISDAPTGSVGADVLEAEFSRIGYRPGEADIVMLRTGADVRAGTPSYFTDFVGLDRSATALLLNLGVRVIGTDAFSLDAPFGHMLRRYQESGDQSVLWPAHFLGREREYCQIERLANLSALPSTGFIVSCLPVRIVGAGAGWARAVAIMDEPLAPVAKGETT</sequence>
<dbReference type="Proteomes" id="UP000517916">
    <property type="component" value="Unassembled WGS sequence"/>
</dbReference>
<protein>
    <submittedName>
        <fullName evidence="1">Cyclase</fullName>
    </submittedName>
</protein>
<dbReference type="PANTHER" id="PTHR31118">
    <property type="entry name" value="CYCLASE-LIKE PROTEIN 2"/>
    <property type="match status" value="1"/>
</dbReference>
<organism evidence="1 2">
    <name type="scientific">Kutzneria viridogrisea</name>
    <dbReference type="NCBI Taxonomy" id="47990"/>
    <lineage>
        <taxon>Bacteria</taxon>
        <taxon>Bacillati</taxon>
        <taxon>Actinomycetota</taxon>
        <taxon>Actinomycetes</taxon>
        <taxon>Pseudonocardiales</taxon>
        <taxon>Pseudonocardiaceae</taxon>
        <taxon>Kutzneria</taxon>
    </lineage>
</organism>